<evidence type="ECO:0000256" key="11">
    <source>
        <dbReference type="ARBA" id="ARBA00050434"/>
    </source>
</evidence>
<evidence type="ECO:0000256" key="10">
    <source>
        <dbReference type="ARBA" id="ARBA00049447"/>
    </source>
</evidence>
<evidence type="ECO:0000256" key="8">
    <source>
        <dbReference type="ARBA" id="ARBA00023027"/>
    </source>
</evidence>
<evidence type="ECO:0000256" key="2">
    <source>
        <dbReference type="ARBA" id="ARBA00022630"/>
    </source>
</evidence>
<dbReference type="PANTHER" id="PTHR11082:SF31">
    <property type="entry name" value="TRNA-DIHYDROURIDINE(20A_20B) SYNTHASE [NAD(P)+]-LIKE"/>
    <property type="match status" value="1"/>
</dbReference>
<comment type="catalytic activity">
    <reaction evidence="13">
        <text>5,6-dihydrouridine(20b) in tRNA + NAD(+) = uridine(20b) in tRNA + NADH + H(+)</text>
        <dbReference type="Rhea" id="RHEA:53352"/>
        <dbReference type="Rhea" id="RHEA-COMP:13537"/>
        <dbReference type="Rhea" id="RHEA-COMP:13538"/>
        <dbReference type="ChEBI" id="CHEBI:15378"/>
        <dbReference type="ChEBI" id="CHEBI:57540"/>
        <dbReference type="ChEBI" id="CHEBI:57945"/>
        <dbReference type="ChEBI" id="CHEBI:65315"/>
        <dbReference type="ChEBI" id="CHEBI:74443"/>
        <dbReference type="EC" id="1.3.1.90"/>
    </reaction>
    <physiologicalReaction direction="right-to-left" evidence="13">
        <dbReference type="Rhea" id="RHEA:53354"/>
    </physiologicalReaction>
</comment>
<dbReference type="GO" id="GO:0102267">
    <property type="term" value="F:tRNA-dihydrouridine20b synthase activity"/>
    <property type="evidence" value="ECO:0007669"/>
    <property type="project" value="UniProtKB-ARBA"/>
</dbReference>
<evidence type="ECO:0000256" key="15">
    <source>
        <dbReference type="ARBA" id="ARBA00060741"/>
    </source>
</evidence>
<protein>
    <recommendedName>
        <fullName evidence="17">tRNA-dihydrouridine(20a/20b) synthase [NAD(P)+]</fullName>
        <ecNumber evidence="16">1.3.1.90</ecNumber>
    </recommendedName>
    <alternativeName>
        <fullName evidence="18">tRNA-dihydrouridine synthase 4</fullName>
    </alternativeName>
</protein>
<comment type="catalytic activity">
    <reaction evidence="14">
        <text>5,6-dihydrouridine(20a) in tRNA + NADP(+) = uridine(20a) in tRNA + NADPH + H(+)</text>
        <dbReference type="Rhea" id="RHEA:53344"/>
        <dbReference type="Rhea" id="RHEA-COMP:13535"/>
        <dbReference type="Rhea" id="RHEA-COMP:13536"/>
        <dbReference type="ChEBI" id="CHEBI:15378"/>
        <dbReference type="ChEBI" id="CHEBI:57783"/>
        <dbReference type="ChEBI" id="CHEBI:58349"/>
        <dbReference type="ChEBI" id="CHEBI:65315"/>
        <dbReference type="ChEBI" id="CHEBI:74443"/>
        <dbReference type="EC" id="1.3.1.90"/>
    </reaction>
    <physiologicalReaction direction="right-to-left" evidence="14">
        <dbReference type="Rhea" id="RHEA:53346"/>
    </physiologicalReaction>
</comment>
<dbReference type="PANTHER" id="PTHR11082">
    <property type="entry name" value="TRNA-DIHYDROURIDINE SYNTHASE"/>
    <property type="match status" value="1"/>
</dbReference>
<dbReference type="Proteomes" id="UP000398389">
    <property type="component" value="Unassembled WGS sequence"/>
</dbReference>
<dbReference type="FunFam" id="3.20.20.70:FF:000159">
    <property type="entry name" value="tRNA-dihydrouridine synthase 4"/>
    <property type="match status" value="1"/>
</dbReference>
<evidence type="ECO:0000256" key="14">
    <source>
        <dbReference type="ARBA" id="ARBA00052996"/>
    </source>
</evidence>
<dbReference type="GO" id="GO:0050660">
    <property type="term" value="F:flavin adenine dinucleotide binding"/>
    <property type="evidence" value="ECO:0007669"/>
    <property type="project" value="InterPro"/>
</dbReference>
<dbReference type="InterPro" id="IPR013785">
    <property type="entry name" value="Aldolase_TIM"/>
</dbReference>
<evidence type="ECO:0000313" key="22">
    <source>
        <dbReference type="Proteomes" id="UP000398389"/>
    </source>
</evidence>
<evidence type="ECO:0000256" key="6">
    <source>
        <dbReference type="ARBA" id="ARBA00022857"/>
    </source>
</evidence>
<dbReference type="RefSeq" id="XP_031851768.1">
    <property type="nucleotide sequence ID" value="XM_031995877.1"/>
</dbReference>
<evidence type="ECO:0000256" key="18">
    <source>
        <dbReference type="ARBA" id="ARBA00078338"/>
    </source>
</evidence>
<evidence type="ECO:0000256" key="3">
    <source>
        <dbReference type="ARBA" id="ARBA00022643"/>
    </source>
</evidence>
<gene>
    <name evidence="21" type="ORF">SAPINGB_P001154</name>
</gene>
<keyword evidence="3" id="KW-0288">FMN</keyword>
<evidence type="ECO:0000256" key="1">
    <source>
        <dbReference type="ARBA" id="ARBA00001917"/>
    </source>
</evidence>
<keyword evidence="7" id="KW-0560">Oxidoreductase</keyword>
<dbReference type="EMBL" id="CABVLU010000001">
    <property type="protein sequence ID" value="VVT46318.1"/>
    <property type="molecule type" value="Genomic_DNA"/>
</dbReference>
<evidence type="ECO:0000256" key="5">
    <source>
        <dbReference type="ARBA" id="ARBA00022694"/>
    </source>
</evidence>
<evidence type="ECO:0000256" key="16">
    <source>
        <dbReference type="ARBA" id="ARBA00066483"/>
    </source>
</evidence>
<dbReference type="SUPFAM" id="SSF51395">
    <property type="entry name" value="FMN-linked oxidoreductases"/>
    <property type="match status" value="1"/>
</dbReference>
<dbReference type="OrthoDB" id="9977870at2759"/>
<dbReference type="PROSITE" id="PS01136">
    <property type="entry name" value="UPF0034"/>
    <property type="match status" value="1"/>
</dbReference>
<comment type="cofactor">
    <cofactor evidence="1">
        <name>FMN</name>
        <dbReference type="ChEBI" id="CHEBI:58210"/>
    </cofactor>
</comment>
<comment type="catalytic activity">
    <reaction evidence="9">
        <text>a 5,6-dihydrouridine in mRNA + NAD(+) = a uridine in mRNA + NADH + H(+)</text>
        <dbReference type="Rhea" id="RHEA:69851"/>
        <dbReference type="Rhea" id="RHEA-COMP:14658"/>
        <dbReference type="Rhea" id="RHEA-COMP:17789"/>
        <dbReference type="ChEBI" id="CHEBI:15378"/>
        <dbReference type="ChEBI" id="CHEBI:57540"/>
        <dbReference type="ChEBI" id="CHEBI:57945"/>
        <dbReference type="ChEBI" id="CHEBI:65315"/>
        <dbReference type="ChEBI" id="CHEBI:74443"/>
    </reaction>
    <physiologicalReaction direction="right-to-left" evidence="9">
        <dbReference type="Rhea" id="RHEA:69853"/>
    </physiologicalReaction>
</comment>
<name>A0A5E8B4B2_9ASCO</name>
<evidence type="ECO:0000256" key="12">
    <source>
        <dbReference type="ARBA" id="ARBA00051779"/>
    </source>
</evidence>
<evidence type="ECO:0000256" key="4">
    <source>
        <dbReference type="ARBA" id="ARBA00022664"/>
    </source>
</evidence>
<organism evidence="21 22">
    <name type="scientific">Magnusiomyces paraingens</name>
    <dbReference type="NCBI Taxonomy" id="2606893"/>
    <lineage>
        <taxon>Eukaryota</taxon>
        <taxon>Fungi</taxon>
        <taxon>Dikarya</taxon>
        <taxon>Ascomycota</taxon>
        <taxon>Saccharomycotina</taxon>
        <taxon>Dipodascomycetes</taxon>
        <taxon>Dipodascales</taxon>
        <taxon>Dipodascaceae</taxon>
        <taxon>Magnusiomyces</taxon>
    </lineage>
</organism>
<keyword evidence="22" id="KW-1185">Reference proteome</keyword>
<dbReference type="InterPro" id="IPR035587">
    <property type="entry name" value="DUS-like_FMN-bd"/>
</dbReference>
<feature type="domain" description="DUS-like FMN-binding" evidence="20">
    <location>
        <begin position="62"/>
        <end position="281"/>
    </location>
</feature>
<dbReference type="EC" id="1.3.1.90" evidence="16"/>
<proteinExistence type="inferred from homology"/>
<evidence type="ECO:0000256" key="9">
    <source>
        <dbReference type="ARBA" id="ARBA00048342"/>
    </source>
</evidence>
<keyword evidence="19" id="KW-0175">Coiled coil</keyword>
<keyword evidence="8" id="KW-0520">NAD</keyword>
<evidence type="ECO:0000256" key="19">
    <source>
        <dbReference type="SAM" id="Coils"/>
    </source>
</evidence>
<dbReference type="CDD" id="cd02801">
    <property type="entry name" value="DUS_like_FMN"/>
    <property type="match status" value="1"/>
</dbReference>
<comment type="catalytic activity">
    <reaction evidence="12">
        <text>5,6-dihydrouridine(20a) in tRNA + NAD(+) = uridine(20a) in tRNA + NADH + H(+)</text>
        <dbReference type="Rhea" id="RHEA:53348"/>
        <dbReference type="Rhea" id="RHEA-COMP:13535"/>
        <dbReference type="Rhea" id="RHEA-COMP:13536"/>
        <dbReference type="ChEBI" id="CHEBI:15378"/>
        <dbReference type="ChEBI" id="CHEBI:57540"/>
        <dbReference type="ChEBI" id="CHEBI:57945"/>
        <dbReference type="ChEBI" id="CHEBI:65315"/>
        <dbReference type="ChEBI" id="CHEBI:74443"/>
        <dbReference type="EC" id="1.3.1.90"/>
    </reaction>
    <physiologicalReaction direction="right-to-left" evidence="12">
        <dbReference type="Rhea" id="RHEA:53350"/>
    </physiologicalReaction>
</comment>
<dbReference type="Pfam" id="PF01207">
    <property type="entry name" value="Dus"/>
    <property type="match status" value="1"/>
</dbReference>
<dbReference type="InterPro" id="IPR018517">
    <property type="entry name" value="tRNA_hU_synthase_CS"/>
</dbReference>
<dbReference type="GeneID" id="43579977"/>
<comment type="catalytic activity">
    <reaction evidence="10">
        <text>a 5,6-dihydrouridine in mRNA + NADP(+) = a uridine in mRNA + NADPH + H(+)</text>
        <dbReference type="Rhea" id="RHEA:69855"/>
        <dbReference type="Rhea" id="RHEA-COMP:14658"/>
        <dbReference type="Rhea" id="RHEA-COMP:17789"/>
        <dbReference type="ChEBI" id="CHEBI:15378"/>
        <dbReference type="ChEBI" id="CHEBI:57783"/>
        <dbReference type="ChEBI" id="CHEBI:58349"/>
        <dbReference type="ChEBI" id="CHEBI:65315"/>
        <dbReference type="ChEBI" id="CHEBI:74443"/>
    </reaction>
    <physiologicalReaction direction="right-to-left" evidence="10">
        <dbReference type="Rhea" id="RHEA:69857"/>
    </physiologicalReaction>
</comment>
<evidence type="ECO:0000256" key="13">
    <source>
        <dbReference type="ARBA" id="ARBA00051932"/>
    </source>
</evidence>
<comment type="similarity">
    <text evidence="15">Belongs to the Dus family. Dus4 subfamily.</text>
</comment>
<accession>A0A5E8B4B2</accession>
<keyword evidence="4" id="KW-0507">mRNA processing</keyword>
<dbReference type="GO" id="GO:0102266">
    <property type="term" value="F:tRNA-dihydrouridine20a synthase activity"/>
    <property type="evidence" value="ECO:0007669"/>
    <property type="project" value="UniProtKB-EC"/>
</dbReference>
<evidence type="ECO:0000313" key="21">
    <source>
        <dbReference type="EMBL" id="VVT46318.1"/>
    </source>
</evidence>
<keyword evidence="6" id="KW-0521">NADP</keyword>
<dbReference type="GO" id="GO:0006397">
    <property type="term" value="P:mRNA processing"/>
    <property type="evidence" value="ECO:0007669"/>
    <property type="project" value="UniProtKB-KW"/>
</dbReference>
<evidence type="ECO:0000256" key="7">
    <source>
        <dbReference type="ARBA" id="ARBA00023002"/>
    </source>
</evidence>
<dbReference type="AlphaFoldDB" id="A0A5E8B4B2"/>
<dbReference type="Gene3D" id="3.20.20.70">
    <property type="entry name" value="Aldolase class I"/>
    <property type="match status" value="1"/>
</dbReference>
<reference evidence="21 22" key="1">
    <citation type="submission" date="2019-09" db="EMBL/GenBank/DDBJ databases">
        <authorList>
            <person name="Brejova B."/>
        </authorList>
    </citation>
    <scope>NUCLEOTIDE SEQUENCE [LARGE SCALE GENOMIC DNA]</scope>
</reference>
<keyword evidence="2" id="KW-0285">Flavoprotein</keyword>
<comment type="catalytic activity">
    <reaction evidence="11">
        <text>5,6-dihydrouridine(20b) in tRNA + NADP(+) = uridine(20b) in tRNA + NADPH + H(+)</text>
        <dbReference type="Rhea" id="RHEA:53356"/>
        <dbReference type="Rhea" id="RHEA-COMP:13537"/>
        <dbReference type="Rhea" id="RHEA-COMP:13538"/>
        <dbReference type="ChEBI" id="CHEBI:15378"/>
        <dbReference type="ChEBI" id="CHEBI:57783"/>
        <dbReference type="ChEBI" id="CHEBI:58349"/>
        <dbReference type="ChEBI" id="CHEBI:65315"/>
        <dbReference type="ChEBI" id="CHEBI:74443"/>
        <dbReference type="EC" id="1.3.1.90"/>
    </reaction>
    <physiologicalReaction direction="right-to-left" evidence="11">
        <dbReference type="Rhea" id="RHEA:53358"/>
    </physiologicalReaction>
</comment>
<feature type="coiled-coil region" evidence="19">
    <location>
        <begin position="445"/>
        <end position="480"/>
    </location>
</feature>
<evidence type="ECO:0000259" key="20">
    <source>
        <dbReference type="Pfam" id="PF01207"/>
    </source>
</evidence>
<sequence length="483" mass="54240">MTDRPQNLTLTEVILPPEHLKIASRNPENHPVSVIQRIAAQPYLDPASTTTSRRRPAFICGPMVRYSKLPFREIVRHHNADIVYTPMILAREFVRHPFARDSDFSTNAADAPVIAQFGANNPKDLVRAVQLIRPYVDGIGLNCGCPIKDQVREGIGAALMTKPDLVAEMVAAVKAEFGPGFCVEVKIRIHKDLKDTVAMACKAEAAGADFITVHGRQKTTRSSQPADFEAIKLVKQSVSVPVVANGDAFSVEDALYIADVTGCDGVMAVRGILANPAMFDLASYKRRTLWYQQPQNKDLRKPARRLSQSNITKFPFGRHTNDPQGSQTQLSQKQLVLNAVIPTESQLLVDGLPVLSTDLKNVTPWATVERFWDLVTAYGLPFRVAQHHFSEMLEGSVTKRQKKIMNDTHNMAELLAWFDSRLDLRRPKEPGFGEHREFPWREEFLERESQEIIEEEGKEEEEEKAEKKKITELAEDLEKLAVA</sequence>
<keyword evidence="5" id="KW-0819">tRNA processing</keyword>
<evidence type="ECO:0000256" key="17">
    <source>
        <dbReference type="ARBA" id="ARBA00071722"/>
    </source>
</evidence>